<dbReference type="GO" id="GO:0003700">
    <property type="term" value="F:DNA-binding transcription factor activity"/>
    <property type="evidence" value="ECO:0007669"/>
    <property type="project" value="InterPro"/>
</dbReference>
<dbReference type="SMART" id="SM00342">
    <property type="entry name" value="HTH_ARAC"/>
    <property type="match status" value="1"/>
</dbReference>
<proteinExistence type="predicted"/>
<dbReference type="CDD" id="cd00093">
    <property type="entry name" value="HTH_XRE"/>
    <property type="match status" value="1"/>
</dbReference>
<name>A0AAE3SFB1_9BACT</name>
<dbReference type="Proteomes" id="UP001209229">
    <property type="component" value="Unassembled WGS sequence"/>
</dbReference>
<keyword evidence="3" id="KW-1185">Reference proteome</keyword>
<evidence type="ECO:0000313" key="3">
    <source>
        <dbReference type="Proteomes" id="UP001209229"/>
    </source>
</evidence>
<dbReference type="InterPro" id="IPR018060">
    <property type="entry name" value="HTH_AraC"/>
</dbReference>
<comment type="caution">
    <text evidence="2">The sequence shown here is derived from an EMBL/GenBank/DDBJ whole genome shotgun (WGS) entry which is preliminary data.</text>
</comment>
<evidence type="ECO:0000313" key="2">
    <source>
        <dbReference type="EMBL" id="MCW3787096.1"/>
    </source>
</evidence>
<dbReference type="PROSITE" id="PS01124">
    <property type="entry name" value="HTH_ARAC_FAMILY_2"/>
    <property type="match status" value="1"/>
</dbReference>
<dbReference type="RefSeq" id="WP_301190661.1">
    <property type="nucleotide sequence ID" value="NZ_JAPDPJ010000024.1"/>
</dbReference>
<gene>
    <name evidence="2" type="ORF">OM075_11490</name>
</gene>
<dbReference type="Pfam" id="PF12833">
    <property type="entry name" value="HTH_18"/>
    <property type="match status" value="1"/>
</dbReference>
<dbReference type="GO" id="GO:0043565">
    <property type="term" value="F:sequence-specific DNA binding"/>
    <property type="evidence" value="ECO:0007669"/>
    <property type="project" value="InterPro"/>
</dbReference>
<dbReference type="Gene3D" id="1.10.10.60">
    <property type="entry name" value="Homeodomain-like"/>
    <property type="match status" value="1"/>
</dbReference>
<dbReference type="Pfam" id="PF20240">
    <property type="entry name" value="DUF6597"/>
    <property type="match status" value="1"/>
</dbReference>
<protein>
    <submittedName>
        <fullName evidence="2">AraC family transcriptional regulator</fullName>
    </submittedName>
</protein>
<reference evidence="2" key="1">
    <citation type="submission" date="2022-10" db="EMBL/GenBank/DDBJ databases">
        <authorList>
            <person name="Yu W.X."/>
        </authorList>
    </citation>
    <scope>NUCLEOTIDE SEQUENCE</scope>
    <source>
        <strain evidence="2">AAT</strain>
    </source>
</reference>
<dbReference type="InterPro" id="IPR001387">
    <property type="entry name" value="Cro/C1-type_HTH"/>
</dbReference>
<feature type="domain" description="HTH araC/xylS-type" evidence="1">
    <location>
        <begin position="143"/>
        <end position="237"/>
    </location>
</feature>
<dbReference type="AlphaFoldDB" id="A0AAE3SFB1"/>
<dbReference type="EMBL" id="JAPDPJ010000024">
    <property type="protein sequence ID" value="MCW3787096.1"/>
    <property type="molecule type" value="Genomic_DNA"/>
</dbReference>
<accession>A0AAE3SFB1</accession>
<sequence length="251" mass="29778">MKLEYLEHKPGGVLNQYVECFWEYKNTGCEKKHTIIPDGHFEVIAEYESETHSKLYLTGIWTEPKNVIVPENGKVFGIRFKLLAAEFLFPYQIRKLLNKSLHIQQPRCNRETYTKNNFEFFISNATACLKEDIHKIHSNNIDIRKLRLFELIYNKKNYSVEELSQKVGWSSRQINRYFNNQFGLSLKEYLKILRCKNSYQEISNGILSPQKDFYDQSHFIKEIKKYTGTTPKSLYQNKNDRFLQLSTANYA</sequence>
<dbReference type="InterPro" id="IPR046532">
    <property type="entry name" value="DUF6597"/>
</dbReference>
<organism evidence="2 3">
    <name type="scientific">Plebeiibacterium sediminum</name>
    <dbReference type="NCBI Taxonomy" id="2992112"/>
    <lineage>
        <taxon>Bacteria</taxon>
        <taxon>Pseudomonadati</taxon>
        <taxon>Bacteroidota</taxon>
        <taxon>Bacteroidia</taxon>
        <taxon>Marinilabiliales</taxon>
        <taxon>Marinilabiliaceae</taxon>
        <taxon>Plebeiibacterium</taxon>
    </lineage>
</organism>
<evidence type="ECO:0000259" key="1">
    <source>
        <dbReference type="PROSITE" id="PS01124"/>
    </source>
</evidence>